<dbReference type="Pfam" id="PF12698">
    <property type="entry name" value="ABC2_membrane_3"/>
    <property type="match status" value="2"/>
</dbReference>
<evidence type="ECO:0000259" key="6">
    <source>
        <dbReference type="Pfam" id="PF12698"/>
    </source>
</evidence>
<feature type="domain" description="ABC-2 type transporter transmembrane" evidence="6">
    <location>
        <begin position="516"/>
        <end position="701"/>
    </location>
</feature>
<feature type="transmembrane region" description="Helical" evidence="5">
    <location>
        <begin position="624"/>
        <end position="646"/>
    </location>
</feature>
<feature type="transmembrane region" description="Helical" evidence="5">
    <location>
        <begin position="568"/>
        <end position="590"/>
    </location>
</feature>
<feature type="transmembrane region" description="Helical" evidence="5">
    <location>
        <begin position="21"/>
        <end position="38"/>
    </location>
</feature>
<sequence>MRNVLKILKRDLLRLLKTPQALVVVFALMVIPSLYTWYNVIGFWNPYDNTGNLTVCVVNQDAGGSSELTGELNVGERIVDQLHENNQLHWEFTDYDAAMNELKSGRAYAAYVIPEHFTADLLTITTGSFTQPKIEYYVNEKSGPVAPKITDTGATTLDETINSTFVATVSDVVVKTIDEKVNEGRESTKEMQSKAAQKISEAVAATGEVRRVLADLGDASKAAKDKAASAKETLSEASAGIDAADKSLGQMGETATAMQKTLSDFSAFALPAVTAGLDDITQASNDATSAAARLTAAFGEAQGGIQAALAQGSAAVQESGQLASSVRAAAGSLPAGSSERAALEALADSLDERTRAASTALDALTVANDRAQSSAAALSDAASALDGAVRQATSGASAYSTTLFGTTLPAVNDALDALAETSSALSGALETQRLLVAQTGLVIDQLDATMDTAASTVAETDRLFAGLESELGIVYNDVLAFGTSDALSRLVGEGGLDADKIAAFMASPTEVVTEQLYPLNAYGSAMAPLFMNLTFWIGAFMLLVIMRQEADGEGIPGLTLAQRYWGRYLFLAAIAVMQAVICCVGVLALGVQTVSAPALIFAAALASLAYLSIIYAFSVTLQHIGKGICVVLVFAQIPGATGLYPIEMTSPFFQSIYPLFPFTYGIGAMREAICGFYGGQYVSDLLVLALFLVLFMALGLLIRPLMANVNRMVARQVRDGGLFNGEDVDIPVRPYRISQIMRALSDKDTYATALQQRYATFNRWYPQLMKGALVLGVAVPVVLAVIFALTPTEKVWLLTGWLIWIIVIFVALVVIESLRFSFERQLKLESLSDASLIDLYGATADVERAACMDARDAGFGDRERACARDAARDGAEGEEARHE</sequence>
<feature type="transmembrane region" description="Helical" evidence="5">
    <location>
        <begin position="771"/>
        <end position="789"/>
    </location>
</feature>
<keyword evidence="4 5" id="KW-0472">Membrane</keyword>
<keyword evidence="3 5" id="KW-1133">Transmembrane helix</keyword>
<evidence type="ECO:0000313" key="8">
    <source>
        <dbReference type="Proteomes" id="UP000253805"/>
    </source>
</evidence>
<protein>
    <submittedName>
        <fullName evidence="7">YhgE/Pip domain-containing protein</fullName>
    </submittedName>
</protein>
<dbReference type="PANTHER" id="PTHR43077:SF10">
    <property type="entry name" value="TRANSPORT PERMEASE PROTEIN"/>
    <property type="match status" value="1"/>
</dbReference>
<reference evidence="7 8" key="1">
    <citation type="journal article" date="2018" name="Elife">
        <title>Discovery and characterization of a prevalent human gut bacterial enzyme sufficient for the inactivation of a family of plant toxins.</title>
        <authorList>
            <person name="Koppel N."/>
            <person name="Bisanz J.E."/>
            <person name="Pandelia M.E."/>
            <person name="Turnbaugh P.J."/>
            <person name="Balskus E.P."/>
        </authorList>
    </citation>
    <scope>NUCLEOTIDE SEQUENCE [LARGE SCALE GENOMIC DNA]</scope>
    <source>
        <strain evidence="7 8">OB21 GAM 11</strain>
    </source>
</reference>
<feature type="transmembrane region" description="Helical" evidence="5">
    <location>
        <begin position="525"/>
        <end position="547"/>
    </location>
</feature>
<evidence type="ECO:0000256" key="4">
    <source>
        <dbReference type="ARBA" id="ARBA00023136"/>
    </source>
</evidence>
<dbReference type="InterPro" id="IPR017500">
    <property type="entry name" value="Phage_infect_YhgE_N"/>
</dbReference>
<feature type="domain" description="ABC-2 type transporter transmembrane" evidence="6">
    <location>
        <begin position="40"/>
        <end position="163"/>
    </location>
</feature>
<proteinExistence type="predicted"/>
<organism evidence="7 8">
    <name type="scientific">Adlercreutzia equolifaciens subsp. celatus</name>
    <dbReference type="NCBI Taxonomy" id="394340"/>
    <lineage>
        <taxon>Bacteria</taxon>
        <taxon>Bacillati</taxon>
        <taxon>Actinomycetota</taxon>
        <taxon>Coriobacteriia</taxon>
        <taxon>Eggerthellales</taxon>
        <taxon>Eggerthellaceae</taxon>
        <taxon>Adlercreutzia</taxon>
    </lineage>
</organism>
<gene>
    <name evidence="7" type="ORF">C1850_02060</name>
</gene>
<comment type="caution">
    <text evidence="7">The sequence shown here is derived from an EMBL/GenBank/DDBJ whole genome shotgun (WGS) entry which is preliminary data.</text>
</comment>
<dbReference type="NCBIfam" id="TIGR03061">
    <property type="entry name" value="pip_yhgE_Nterm"/>
    <property type="match status" value="1"/>
</dbReference>
<feature type="transmembrane region" description="Helical" evidence="5">
    <location>
        <begin position="685"/>
        <end position="706"/>
    </location>
</feature>
<feature type="transmembrane region" description="Helical" evidence="5">
    <location>
        <begin position="596"/>
        <end position="617"/>
    </location>
</feature>
<dbReference type="Proteomes" id="UP000253805">
    <property type="component" value="Unassembled WGS sequence"/>
</dbReference>
<dbReference type="PANTHER" id="PTHR43077">
    <property type="entry name" value="TRANSPORT PERMEASE YVFS-RELATED"/>
    <property type="match status" value="1"/>
</dbReference>
<keyword evidence="2 5" id="KW-0812">Transmembrane</keyword>
<dbReference type="InterPro" id="IPR013525">
    <property type="entry name" value="ABC2_TM"/>
</dbReference>
<evidence type="ECO:0000256" key="3">
    <source>
        <dbReference type="ARBA" id="ARBA00022989"/>
    </source>
</evidence>
<evidence type="ECO:0000256" key="1">
    <source>
        <dbReference type="ARBA" id="ARBA00004141"/>
    </source>
</evidence>
<comment type="subcellular location">
    <subcellularLocation>
        <location evidence="1">Membrane</location>
        <topology evidence="1">Multi-pass membrane protein</topology>
    </subcellularLocation>
</comment>
<accession>A0A369P2Q6</accession>
<dbReference type="EMBL" id="PPUT01000003">
    <property type="protein sequence ID" value="RDC46384.1"/>
    <property type="molecule type" value="Genomic_DNA"/>
</dbReference>
<evidence type="ECO:0000256" key="5">
    <source>
        <dbReference type="SAM" id="Phobius"/>
    </source>
</evidence>
<feature type="transmembrane region" description="Helical" evidence="5">
    <location>
        <begin position="795"/>
        <end position="815"/>
    </location>
</feature>
<dbReference type="InterPro" id="IPR017501">
    <property type="entry name" value="Phage_infect_YhgE_C"/>
</dbReference>
<name>A0A369P2Q6_9ACTN</name>
<dbReference type="AlphaFoldDB" id="A0A369P2Q6"/>
<evidence type="ECO:0000256" key="2">
    <source>
        <dbReference type="ARBA" id="ARBA00022692"/>
    </source>
</evidence>
<dbReference type="GO" id="GO:0140359">
    <property type="term" value="F:ABC-type transporter activity"/>
    <property type="evidence" value="ECO:0007669"/>
    <property type="project" value="InterPro"/>
</dbReference>
<dbReference type="NCBIfam" id="TIGR03062">
    <property type="entry name" value="pip_yhgE_Cterm"/>
    <property type="match status" value="1"/>
</dbReference>
<dbReference type="Gene3D" id="3.40.1710.10">
    <property type="entry name" value="abc type-2 transporter like domain"/>
    <property type="match status" value="1"/>
</dbReference>
<dbReference type="RefSeq" id="WP_114548414.1">
    <property type="nucleotide sequence ID" value="NZ_PPUT01000003.1"/>
</dbReference>
<evidence type="ECO:0000313" key="7">
    <source>
        <dbReference type="EMBL" id="RDC46384.1"/>
    </source>
</evidence>
<dbReference type="InterPro" id="IPR051328">
    <property type="entry name" value="T7SS_ABC-Transporter"/>
</dbReference>
<dbReference type="GO" id="GO:0016020">
    <property type="term" value="C:membrane"/>
    <property type="evidence" value="ECO:0007669"/>
    <property type="project" value="UniProtKB-SubCell"/>
</dbReference>